<dbReference type="EMBL" id="CP036279">
    <property type="protein sequence ID" value="QDU59496.1"/>
    <property type="molecule type" value="Genomic_DNA"/>
</dbReference>
<evidence type="ECO:0000313" key="4">
    <source>
        <dbReference type="Proteomes" id="UP000317093"/>
    </source>
</evidence>
<accession>A0A518AXP1</accession>
<evidence type="ECO:0000256" key="2">
    <source>
        <dbReference type="SAM" id="MobiDB-lite"/>
    </source>
</evidence>
<organism evidence="3 4">
    <name type="scientific">Kolteria novifilia</name>
    <dbReference type="NCBI Taxonomy" id="2527975"/>
    <lineage>
        <taxon>Bacteria</taxon>
        <taxon>Pseudomonadati</taxon>
        <taxon>Planctomycetota</taxon>
        <taxon>Planctomycetia</taxon>
        <taxon>Kolteriales</taxon>
        <taxon>Kolteriaceae</taxon>
        <taxon>Kolteria</taxon>
    </lineage>
</organism>
<keyword evidence="4" id="KW-1185">Reference proteome</keyword>
<dbReference type="Proteomes" id="UP000317093">
    <property type="component" value="Chromosome"/>
</dbReference>
<evidence type="ECO:0000313" key="3">
    <source>
        <dbReference type="EMBL" id="QDU59496.1"/>
    </source>
</evidence>
<feature type="repeat" description="TPR" evidence="1">
    <location>
        <begin position="293"/>
        <end position="326"/>
    </location>
</feature>
<proteinExistence type="predicted"/>
<reference evidence="3 4" key="1">
    <citation type="submission" date="2019-02" db="EMBL/GenBank/DDBJ databases">
        <title>Deep-cultivation of Planctomycetes and their phenomic and genomic characterization uncovers novel biology.</title>
        <authorList>
            <person name="Wiegand S."/>
            <person name="Jogler M."/>
            <person name="Boedeker C."/>
            <person name="Pinto D."/>
            <person name="Vollmers J."/>
            <person name="Rivas-Marin E."/>
            <person name="Kohn T."/>
            <person name="Peeters S.H."/>
            <person name="Heuer A."/>
            <person name="Rast P."/>
            <person name="Oberbeckmann S."/>
            <person name="Bunk B."/>
            <person name="Jeske O."/>
            <person name="Meyerdierks A."/>
            <person name="Storesund J.E."/>
            <person name="Kallscheuer N."/>
            <person name="Luecker S."/>
            <person name="Lage O.M."/>
            <person name="Pohl T."/>
            <person name="Merkel B.J."/>
            <person name="Hornburger P."/>
            <person name="Mueller R.-W."/>
            <person name="Bruemmer F."/>
            <person name="Labrenz M."/>
            <person name="Spormann A.M."/>
            <person name="Op den Camp H."/>
            <person name="Overmann J."/>
            <person name="Amann R."/>
            <person name="Jetten M.S.M."/>
            <person name="Mascher T."/>
            <person name="Medema M.H."/>
            <person name="Devos D.P."/>
            <person name="Kaster A.-K."/>
            <person name="Ovreas L."/>
            <person name="Rohde M."/>
            <person name="Galperin M.Y."/>
            <person name="Jogler C."/>
        </authorList>
    </citation>
    <scope>NUCLEOTIDE SEQUENCE [LARGE SCALE GENOMIC DNA]</scope>
    <source>
        <strain evidence="3 4">Pan216</strain>
    </source>
</reference>
<dbReference type="SUPFAM" id="SSF48452">
    <property type="entry name" value="TPR-like"/>
    <property type="match status" value="1"/>
</dbReference>
<dbReference type="KEGG" id="knv:Pan216_03240"/>
<feature type="region of interest" description="Disordered" evidence="2">
    <location>
        <begin position="346"/>
        <end position="380"/>
    </location>
</feature>
<evidence type="ECO:0000256" key="1">
    <source>
        <dbReference type="PROSITE-ProRule" id="PRU00339"/>
    </source>
</evidence>
<dbReference type="PROSITE" id="PS50005">
    <property type="entry name" value="TPR"/>
    <property type="match status" value="1"/>
</dbReference>
<name>A0A518AXP1_9BACT</name>
<dbReference type="AlphaFoldDB" id="A0A518AXP1"/>
<gene>
    <name evidence="3" type="ORF">Pan216_03240</name>
</gene>
<dbReference type="InterPro" id="IPR019734">
    <property type="entry name" value="TPR_rpt"/>
</dbReference>
<keyword evidence="1" id="KW-0802">TPR repeat</keyword>
<sequence length="380" mass="42043">MSRLALSPSRRPMRLARLRRARLAWPLGTMLVMLGIANLAHAQVGVNTTPVGGRYRCGPSVGAGYGGYRGYFPGRRVCAPGFGRRCGPGWGWNRFCYRPCYYPFTFYSGFYSPSIYIGTTGYGGAYGSSYGTGYLQALVEQNNLLRQQLAAMQGQNQPANANQAAKVVLPQRRKNPAQIAQAKQQAFRDRSGTYVTSGIRLFKAGVYNRAAERFEEAARLAADDATPHFLRTQSLIATKRYRDAAVALKNGLKLNGDWLDLGFDMRGLYDDQADLASQMADLAAELQANPLDRDALLLLGFELFMTGRKEEARPLLEQVVRLEPDDSHVKPFFDHFEKLANDLKPVAAEEQEDDQAQRKDVADPPAARFAVGQVDDAKGQ</sequence>
<dbReference type="Gene3D" id="1.25.40.10">
    <property type="entry name" value="Tetratricopeptide repeat domain"/>
    <property type="match status" value="1"/>
</dbReference>
<dbReference type="InterPro" id="IPR011990">
    <property type="entry name" value="TPR-like_helical_dom_sf"/>
</dbReference>
<protein>
    <submittedName>
        <fullName evidence="3">Tetratricopeptide repeat protein</fullName>
    </submittedName>
</protein>